<feature type="domain" description="Haem-binding uptake Tiki superfamily ChaN" evidence="1">
    <location>
        <begin position="191"/>
        <end position="396"/>
    </location>
</feature>
<dbReference type="Gene3D" id="3.40.50.11550">
    <property type="match status" value="2"/>
</dbReference>
<accession>A0A371X4P0</accession>
<evidence type="ECO:0000259" key="1">
    <source>
        <dbReference type="Pfam" id="PF04187"/>
    </source>
</evidence>
<evidence type="ECO:0000313" key="2">
    <source>
        <dbReference type="EMBL" id="RFC64206.1"/>
    </source>
</evidence>
<sequence>MKRFGVIASLSIGVVGVSGYAVADRLNSVWDSLPLQSAEDGFDIPTSATSITVPFAEADGDPVVVATATPFSAGPGSADEMRPSGAAEALEAIAARSPGVAFSSPAFRQENPAVLAFTGPADLLTTAASSSAKPVAAPASGDAGTQDAPKSLATKLFDTEDETWRSSIYSDNRLIGSIVAADGSPSDPASLVEAVKGARYVLLGEIHDNPDHHRLQAGIVRRVAEDDAKPALVFEMIPAGFSELLRNLDASTPGNLTELARTLRWNERGWPDFSIYEPIFKAAADNQLPIRAGDLDRDTIRNLSAGGLDAVPAVERARLGLDLPVDPALSQDLKDELAASHCGLLPQAALAPMEFVQRLRDGSMAASMIEAAKENGSAILIAGSGHARTDRGVPAVIEGLTGTDESVAVQMVEVSSSEANAPLDYGLSNDTPAPFDFTIFTPRANTTDHCAELKAKMTGAADKPAPAEGQTAN</sequence>
<dbReference type="Pfam" id="PF04187">
    <property type="entry name" value="Cofac_haem_bdg"/>
    <property type="match status" value="1"/>
</dbReference>
<dbReference type="CDD" id="cd14727">
    <property type="entry name" value="ChanN-like"/>
    <property type="match status" value="1"/>
</dbReference>
<dbReference type="RefSeq" id="WP_116682622.1">
    <property type="nucleotide sequence ID" value="NZ_QURL01000003.1"/>
</dbReference>
<gene>
    <name evidence="2" type="ORF">DYI37_07620</name>
</gene>
<proteinExistence type="predicted"/>
<keyword evidence="3" id="KW-1185">Reference proteome</keyword>
<dbReference type="AlphaFoldDB" id="A0A371X4P0"/>
<reference evidence="2 3" key="1">
    <citation type="submission" date="2018-08" db="EMBL/GenBank/DDBJ databases">
        <title>Fulvimarina sp. 85, whole genome shotgun sequence.</title>
        <authorList>
            <person name="Tuo L."/>
        </authorList>
    </citation>
    <scope>NUCLEOTIDE SEQUENCE [LARGE SCALE GENOMIC DNA]</scope>
    <source>
        <strain evidence="2 3">85</strain>
    </source>
</reference>
<organism evidence="2 3">
    <name type="scientific">Fulvimarina endophytica</name>
    <dbReference type="NCBI Taxonomy" id="2293836"/>
    <lineage>
        <taxon>Bacteria</taxon>
        <taxon>Pseudomonadati</taxon>
        <taxon>Pseudomonadota</taxon>
        <taxon>Alphaproteobacteria</taxon>
        <taxon>Hyphomicrobiales</taxon>
        <taxon>Aurantimonadaceae</taxon>
        <taxon>Fulvimarina</taxon>
    </lineage>
</organism>
<comment type="caution">
    <text evidence="2">The sequence shown here is derived from an EMBL/GenBank/DDBJ whole genome shotgun (WGS) entry which is preliminary data.</text>
</comment>
<name>A0A371X4P0_9HYPH</name>
<dbReference type="OrthoDB" id="9795827at2"/>
<dbReference type="InterPro" id="IPR007314">
    <property type="entry name" value="Cofac_haem-bd_dom"/>
</dbReference>
<dbReference type="Proteomes" id="UP000264310">
    <property type="component" value="Unassembled WGS sequence"/>
</dbReference>
<dbReference type="SUPFAM" id="SSF159501">
    <property type="entry name" value="EreA/ChaN-like"/>
    <property type="match status" value="1"/>
</dbReference>
<dbReference type="EMBL" id="QURL01000003">
    <property type="protein sequence ID" value="RFC64206.1"/>
    <property type="molecule type" value="Genomic_DNA"/>
</dbReference>
<protein>
    <recommendedName>
        <fullName evidence="1">Haem-binding uptake Tiki superfamily ChaN domain-containing protein</fullName>
    </recommendedName>
</protein>
<evidence type="ECO:0000313" key="3">
    <source>
        <dbReference type="Proteomes" id="UP000264310"/>
    </source>
</evidence>